<dbReference type="CDD" id="cd19031">
    <property type="entry name" value="LGIC_ECD_nAChR_proto_alpha-like"/>
    <property type="match status" value="1"/>
</dbReference>
<dbReference type="Pfam" id="PF02932">
    <property type="entry name" value="Neur_chan_memb"/>
    <property type="match status" value="1"/>
</dbReference>
<feature type="transmembrane region" description="Helical" evidence="14">
    <location>
        <begin position="265"/>
        <end position="284"/>
    </location>
</feature>
<protein>
    <submittedName>
        <fullName evidence="17">Acetylcholine receptor subunit beta-like protein</fullName>
    </submittedName>
</protein>
<keyword evidence="1 14" id="KW-0813">Transport</keyword>
<evidence type="ECO:0000256" key="3">
    <source>
        <dbReference type="ARBA" id="ARBA00022692"/>
    </source>
</evidence>
<evidence type="ECO:0000259" key="16">
    <source>
        <dbReference type="Pfam" id="PF02932"/>
    </source>
</evidence>
<dbReference type="EMBL" id="APAU02000012">
    <property type="protein sequence ID" value="EUB62527.1"/>
    <property type="molecule type" value="Genomic_DNA"/>
</dbReference>
<dbReference type="PRINTS" id="PR00254">
    <property type="entry name" value="NICOTINICR"/>
</dbReference>
<keyword evidence="12 14" id="KW-0407">Ion channel</keyword>
<dbReference type="SUPFAM" id="SSF90112">
    <property type="entry name" value="Neurotransmitter-gated ion-channel transmembrane pore"/>
    <property type="match status" value="1"/>
</dbReference>
<feature type="transmembrane region" description="Helical" evidence="14">
    <location>
        <begin position="326"/>
        <end position="349"/>
    </location>
</feature>
<evidence type="ECO:0000256" key="7">
    <source>
        <dbReference type="ARBA" id="ARBA00023136"/>
    </source>
</evidence>
<dbReference type="InterPro" id="IPR006201">
    <property type="entry name" value="Neur_channel"/>
</dbReference>
<dbReference type="InterPro" id="IPR006202">
    <property type="entry name" value="Neur_chan_lig-bd"/>
</dbReference>
<dbReference type="Gene3D" id="1.20.58.390">
    <property type="entry name" value="Neurotransmitter-gated ion-channel transmembrane domain"/>
    <property type="match status" value="2"/>
</dbReference>
<dbReference type="PROSITE" id="PS00236">
    <property type="entry name" value="NEUROTR_ION_CHANNEL"/>
    <property type="match status" value="1"/>
</dbReference>
<evidence type="ECO:0000256" key="9">
    <source>
        <dbReference type="ARBA" id="ARBA00023170"/>
    </source>
</evidence>
<dbReference type="KEGG" id="egl:EGR_02659"/>
<evidence type="ECO:0000313" key="18">
    <source>
        <dbReference type="Proteomes" id="UP000019149"/>
    </source>
</evidence>
<proteinExistence type="inferred from homology"/>
<dbReference type="AlphaFoldDB" id="W6UVU9"/>
<reference evidence="17 18" key="1">
    <citation type="journal article" date="2013" name="Nat. Genet.">
        <title>The genome of the hydatid tapeworm Echinococcus granulosus.</title>
        <authorList>
            <person name="Zheng H."/>
            <person name="Zhang W."/>
            <person name="Zhang L."/>
            <person name="Zhang Z."/>
            <person name="Li J."/>
            <person name="Lu G."/>
            <person name="Zhu Y."/>
            <person name="Wang Y."/>
            <person name="Huang Y."/>
            <person name="Liu J."/>
            <person name="Kang H."/>
            <person name="Chen J."/>
            <person name="Wang L."/>
            <person name="Chen A."/>
            <person name="Yu S."/>
            <person name="Gao Z."/>
            <person name="Jin L."/>
            <person name="Gu W."/>
            <person name="Wang Z."/>
            <person name="Zhao L."/>
            <person name="Shi B."/>
            <person name="Wen H."/>
            <person name="Lin R."/>
            <person name="Jones M.K."/>
            <person name="Brejova B."/>
            <person name="Vinar T."/>
            <person name="Zhao G."/>
            <person name="McManus D.P."/>
            <person name="Chen Z."/>
            <person name="Zhou Y."/>
            <person name="Wang S."/>
        </authorList>
    </citation>
    <scope>NUCLEOTIDE SEQUENCE [LARGE SCALE GENOMIC DNA]</scope>
</reference>
<evidence type="ECO:0000256" key="13">
    <source>
        <dbReference type="ARBA" id="ARBA00034099"/>
    </source>
</evidence>
<feature type="transmembrane region" description="Helical" evidence="14">
    <location>
        <begin position="490"/>
        <end position="512"/>
    </location>
</feature>
<comment type="caution">
    <text evidence="17">The sequence shown here is derived from an EMBL/GenBank/DDBJ whole genome shotgun (WGS) entry which is preliminary data.</text>
</comment>
<feature type="domain" description="Neurotransmitter-gated ion-channel transmembrane" evidence="16">
    <location>
        <begin position="267"/>
        <end position="504"/>
    </location>
</feature>
<dbReference type="FunFam" id="2.70.170.10:FF:000028">
    <property type="entry name" value="AcetylCholine Receptor"/>
    <property type="match status" value="1"/>
</dbReference>
<dbReference type="Pfam" id="PF02931">
    <property type="entry name" value="Neur_chan_LBD"/>
    <property type="match status" value="1"/>
</dbReference>
<keyword evidence="9" id="KW-0675">Receptor</keyword>
<evidence type="ECO:0000256" key="5">
    <source>
        <dbReference type="ARBA" id="ARBA00023018"/>
    </source>
</evidence>
<dbReference type="InterPro" id="IPR006029">
    <property type="entry name" value="Neurotrans-gated_channel_TM"/>
</dbReference>
<evidence type="ECO:0000256" key="1">
    <source>
        <dbReference type="ARBA" id="ARBA00022448"/>
    </source>
</evidence>
<evidence type="ECO:0000256" key="6">
    <source>
        <dbReference type="ARBA" id="ARBA00023065"/>
    </source>
</evidence>
<dbReference type="InterPro" id="IPR018000">
    <property type="entry name" value="Neurotransmitter_ion_chnl_CS"/>
</dbReference>
<comment type="similarity">
    <text evidence="14">Belongs to the ligand-gated ion channel (TC 1.A.9) family.</text>
</comment>
<dbReference type="Gene3D" id="2.70.170.10">
    <property type="entry name" value="Neurotransmitter-gated ion-channel ligand-binding domain"/>
    <property type="match status" value="1"/>
</dbReference>
<evidence type="ECO:0000256" key="12">
    <source>
        <dbReference type="ARBA" id="ARBA00023303"/>
    </source>
</evidence>
<dbReference type="GO" id="GO:0045211">
    <property type="term" value="C:postsynaptic membrane"/>
    <property type="evidence" value="ECO:0007669"/>
    <property type="project" value="InterPro"/>
</dbReference>
<dbReference type="InterPro" id="IPR002394">
    <property type="entry name" value="Nicotinic_acetylcholine_rcpt"/>
</dbReference>
<dbReference type="SUPFAM" id="SSF63712">
    <property type="entry name" value="Nicotinic receptor ligand binding domain-like"/>
    <property type="match status" value="1"/>
</dbReference>
<evidence type="ECO:0000259" key="15">
    <source>
        <dbReference type="Pfam" id="PF02931"/>
    </source>
</evidence>
<dbReference type="Proteomes" id="UP000019149">
    <property type="component" value="Unassembled WGS sequence"/>
</dbReference>
<keyword evidence="2" id="KW-1003">Cell membrane</keyword>
<dbReference type="STRING" id="6210.W6UVU9"/>
<feature type="transmembrane region" description="Helical" evidence="14">
    <location>
        <begin position="296"/>
        <end position="314"/>
    </location>
</feature>
<dbReference type="InterPro" id="IPR036734">
    <property type="entry name" value="Neur_chan_lig-bd_sf"/>
</dbReference>
<evidence type="ECO:0000256" key="11">
    <source>
        <dbReference type="ARBA" id="ARBA00023286"/>
    </source>
</evidence>
<organism evidence="17 18">
    <name type="scientific">Echinococcus granulosus</name>
    <name type="common">Hydatid tapeworm</name>
    <dbReference type="NCBI Taxonomy" id="6210"/>
    <lineage>
        <taxon>Eukaryota</taxon>
        <taxon>Metazoa</taxon>
        <taxon>Spiralia</taxon>
        <taxon>Lophotrochozoa</taxon>
        <taxon>Platyhelminthes</taxon>
        <taxon>Cestoda</taxon>
        <taxon>Eucestoda</taxon>
        <taxon>Cyclophyllidea</taxon>
        <taxon>Taeniidae</taxon>
        <taxon>Echinococcus</taxon>
        <taxon>Echinococcus granulosus group</taxon>
    </lineage>
</organism>
<keyword evidence="5" id="KW-0770">Synapse</keyword>
<dbReference type="CTD" id="36338374"/>
<evidence type="ECO:0000256" key="2">
    <source>
        <dbReference type="ARBA" id="ARBA00022475"/>
    </source>
</evidence>
<dbReference type="RefSeq" id="XP_024353723.1">
    <property type="nucleotide sequence ID" value="XM_024491908.1"/>
</dbReference>
<comment type="subcellular location">
    <subcellularLocation>
        <location evidence="13">Synaptic cell membrane</location>
        <topology evidence="13">Multi-pass membrane protein</topology>
    </subcellularLocation>
</comment>
<dbReference type="PANTHER" id="PTHR18945">
    <property type="entry name" value="NEUROTRANSMITTER GATED ION CHANNEL"/>
    <property type="match status" value="1"/>
</dbReference>
<dbReference type="PRINTS" id="PR00252">
    <property type="entry name" value="NRIONCHANNEL"/>
</dbReference>
<accession>W6UVU9</accession>
<name>W6UVU9_ECHGR</name>
<keyword evidence="10" id="KW-0325">Glycoprotein</keyword>
<keyword evidence="11" id="KW-1071">Ligand-gated ion channel</keyword>
<dbReference type="GO" id="GO:0004888">
    <property type="term" value="F:transmembrane signaling receptor activity"/>
    <property type="evidence" value="ECO:0007669"/>
    <property type="project" value="InterPro"/>
</dbReference>
<dbReference type="GO" id="GO:0022848">
    <property type="term" value="F:acetylcholine-gated monoatomic cation-selective channel activity"/>
    <property type="evidence" value="ECO:0007669"/>
    <property type="project" value="InterPro"/>
</dbReference>
<keyword evidence="3 14" id="KW-0812">Transmembrane</keyword>
<evidence type="ECO:0000313" key="17">
    <source>
        <dbReference type="EMBL" id="EUB62527.1"/>
    </source>
</evidence>
<evidence type="ECO:0000256" key="10">
    <source>
        <dbReference type="ARBA" id="ARBA00023180"/>
    </source>
</evidence>
<keyword evidence="18" id="KW-1185">Reference proteome</keyword>
<keyword evidence="8" id="KW-1015">Disulfide bond</keyword>
<feature type="domain" description="Neurotransmitter-gated ion-channel ligand-binding" evidence="15">
    <location>
        <begin position="72"/>
        <end position="260"/>
    </location>
</feature>
<gene>
    <name evidence="17" type="ORF">EGR_02659</name>
</gene>
<dbReference type="CDD" id="cd19064">
    <property type="entry name" value="LGIC_TM_nAChR"/>
    <property type="match status" value="1"/>
</dbReference>
<keyword evidence="7 14" id="KW-0472">Membrane</keyword>
<sequence>MDLGGGVTTERKLYDQLLAPQRYNKLIRPETPSEAPTVVHLGLRLSQFINVVKTDSILIDLGQRKGYFEGGIDEQKEVIQTQVWLEQEWQDVHLLWDPACFGGVESIHVPAEDLWRPDIVLYNNVDGKYEITTLTRAEVFFNGTVRWMPPALYLSACRIDMEYFPYDEQTCSMRFGSWTYDGSKGKFQHTAVDLRHHLQKYAPELSRPLYIDYAADLHDFGSTIEYDVISVSAVCYDHIYQHSPHPYPEVVFQFRMRRRTAFHTFNLLLPCVAIAVLAVMTFLLPPECREKISLSITTLLALTLFFLLISKMAPPTSLAVPLIGKYLLFTIALITSSIFLTVVVLNVHFRSAETHPMGKWMRRIFLEVMPPLLGLQPPKQAKRAMKQTMLEIVSNKRAIEKKSNPRCSECKLRDHWDSNRKGTPDPLVCQISRQLMECCSDEAQIRLQRKLHQVAEGSRFIEQRLHVNKRENDIKEEWQFVALVMDRLSLWLFSVVSIICTFSITLQSPALWDTAKPLTPSTLPMLANLTSFNDPEMRFPNRTIHIILPRH</sequence>
<dbReference type="OMA" id="SSYHWLE"/>
<evidence type="ECO:0000256" key="4">
    <source>
        <dbReference type="ARBA" id="ARBA00022989"/>
    </source>
</evidence>
<dbReference type="FunFam" id="1.20.58.390:FF:000001">
    <property type="entry name" value="Neuronal nicotinic acetylcholine receptor subunit 3"/>
    <property type="match status" value="1"/>
</dbReference>
<evidence type="ECO:0000256" key="8">
    <source>
        <dbReference type="ARBA" id="ARBA00023157"/>
    </source>
</evidence>
<keyword evidence="6 14" id="KW-0406">Ion transport</keyword>
<dbReference type="GeneID" id="36338374"/>
<dbReference type="InterPro" id="IPR036719">
    <property type="entry name" value="Neuro-gated_channel_TM_sf"/>
</dbReference>
<evidence type="ECO:0000256" key="14">
    <source>
        <dbReference type="RuleBase" id="RU000687"/>
    </source>
</evidence>
<dbReference type="OrthoDB" id="5975154at2759"/>
<dbReference type="InterPro" id="IPR038050">
    <property type="entry name" value="Neuro_actylchol_rec"/>
</dbReference>
<keyword evidence="4 14" id="KW-1133">Transmembrane helix</keyword>